<dbReference type="PANTHER" id="PTHR21015:SF28">
    <property type="entry name" value="SLL1722 PROTEIN"/>
    <property type="match status" value="1"/>
</dbReference>
<organism evidence="2 3">
    <name type="scientific">Microbacterium gilvum</name>
    <dbReference type="NCBI Taxonomy" id="1336204"/>
    <lineage>
        <taxon>Bacteria</taxon>
        <taxon>Bacillati</taxon>
        <taxon>Actinomycetota</taxon>
        <taxon>Actinomycetes</taxon>
        <taxon>Micrococcales</taxon>
        <taxon>Microbacteriaceae</taxon>
        <taxon>Microbacterium</taxon>
    </lineage>
</organism>
<comment type="caution">
    <text evidence="2">The sequence shown here is derived from an EMBL/GenBank/DDBJ whole genome shotgun (WGS) entry which is preliminary data.</text>
</comment>
<keyword evidence="3" id="KW-1185">Reference proteome</keyword>
<dbReference type="EMBL" id="BAABKO010000002">
    <property type="protein sequence ID" value="GAA4773811.1"/>
    <property type="molecule type" value="Genomic_DNA"/>
</dbReference>
<proteinExistence type="predicted"/>
<accession>A0ABP9A507</accession>
<dbReference type="Proteomes" id="UP001501645">
    <property type="component" value="Unassembled WGS sequence"/>
</dbReference>
<protein>
    <submittedName>
        <fullName evidence="2">Glycosyltransferase family protein</fullName>
    </submittedName>
</protein>
<name>A0ABP9A507_9MICO</name>
<dbReference type="Pfam" id="PF04101">
    <property type="entry name" value="Glyco_tran_28_C"/>
    <property type="match status" value="1"/>
</dbReference>
<gene>
    <name evidence="2" type="ORF">GCM10023351_17810</name>
</gene>
<dbReference type="SUPFAM" id="SSF53756">
    <property type="entry name" value="UDP-Glycosyltransferase/glycogen phosphorylase"/>
    <property type="match status" value="1"/>
</dbReference>
<feature type="domain" description="Glycosyl transferase family 28 C-terminal" evidence="1">
    <location>
        <begin position="275"/>
        <end position="365"/>
    </location>
</feature>
<evidence type="ECO:0000313" key="3">
    <source>
        <dbReference type="Proteomes" id="UP001501645"/>
    </source>
</evidence>
<reference evidence="3" key="1">
    <citation type="journal article" date="2019" name="Int. J. Syst. Evol. Microbiol.">
        <title>The Global Catalogue of Microorganisms (GCM) 10K type strain sequencing project: providing services to taxonomists for standard genome sequencing and annotation.</title>
        <authorList>
            <consortium name="The Broad Institute Genomics Platform"/>
            <consortium name="The Broad Institute Genome Sequencing Center for Infectious Disease"/>
            <person name="Wu L."/>
            <person name="Ma J."/>
        </authorList>
    </citation>
    <scope>NUCLEOTIDE SEQUENCE [LARGE SCALE GENOMIC DNA]</scope>
    <source>
        <strain evidence="3">JCM 18537</strain>
    </source>
</reference>
<evidence type="ECO:0000259" key="1">
    <source>
        <dbReference type="Pfam" id="PF04101"/>
    </source>
</evidence>
<dbReference type="Gene3D" id="3.40.50.2000">
    <property type="entry name" value="Glycogen Phosphorylase B"/>
    <property type="match status" value="1"/>
</dbReference>
<evidence type="ECO:0000313" key="2">
    <source>
        <dbReference type="EMBL" id="GAA4773811.1"/>
    </source>
</evidence>
<dbReference type="PANTHER" id="PTHR21015">
    <property type="entry name" value="UDP-N-ACETYLGLUCOSAMINE--N-ACETYLMURAMYL-(PENTAPEPTIDE) PYROPHOSPHORYL-UNDECAPRENOL N-ACETYLGLUCOSAMINE TRANSFERASE 1"/>
    <property type="match status" value="1"/>
</dbReference>
<sequence>MGDVTETANTPRRLRVALYSHDAQGLGHIRRNLAIAHALSGGDAAPDLLLLTSAPDVAHAGRPAGCDIVSLPALAKDADGTYGARHLSVSPGHLVSLRSAILHAAVSGFQPDVLIVDKHPRGFRGELQPALDAVRAAGGRIVLGIRDVLDDAETAAREWKSARAAKALKTWYDAVWVYGDPHVHDPLDALKVPSRVAVRTTGYLARGRPAGRARTRVERPYVLAMVGAGQDGAHVARAFARSTMPEGHTGILVTGPHMPDEAVAEVRAIAAARDDLRVHRAVPDAARLVAEAAAVVGMGGYNTVCEALAADAPLLVVPRVAPRREQLIRAEALVRRGAVDLLLPDELSPGRIAEWTAAAVSRRPRLTAPVDLDGLSRIPALVAELVGDAAPTEDRHVA</sequence>
<dbReference type="InterPro" id="IPR007235">
    <property type="entry name" value="Glyco_trans_28_C"/>
</dbReference>